<comment type="caution">
    <text evidence="1">The sequence shown here is derived from an EMBL/GenBank/DDBJ whole genome shotgun (WGS) entry which is preliminary data.</text>
</comment>
<evidence type="ECO:0000313" key="2">
    <source>
        <dbReference type="Proteomes" id="UP001499854"/>
    </source>
</evidence>
<sequence length="92" mass="9762">MYMVHLALTSLSTPAPVQGDAEQVEDRIWARAAADLGIQHVHARAGRCRIDLAVFLAGAAPPESSNGASPVQNILALLPEWTLTAPDEGYEA</sequence>
<reference evidence="2" key="1">
    <citation type="journal article" date="2019" name="Int. J. Syst. Evol. Microbiol.">
        <title>The Global Catalogue of Microorganisms (GCM) 10K type strain sequencing project: providing services to taxonomists for standard genome sequencing and annotation.</title>
        <authorList>
            <consortium name="The Broad Institute Genomics Platform"/>
            <consortium name="The Broad Institute Genome Sequencing Center for Infectious Disease"/>
            <person name="Wu L."/>
            <person name="Ma J."/>
        </authorList>
    </citation>
    <scope>NUCLEOTIDE SEQUENCE [LARGE SCALE GENOMIC DNA]</scope>
    <source>
        <strain evidence="2">JCM 16013</strain>
    </source>
</reference>
<dbReference type="Proteomes" id="UP001499854">
    <property type="component" value="Unassembled WGS sequence"/>
</dbReference>
<keyword evidence="2" id="KW-1185">Reference proteome</keyword>
<dbReference type="EMBL" id="BAAAQM010000035">
    <property type="protein sequence ID" value="GAA1985131.1"/>
    <property type="molecule type" value="Genomic_DNA"/>
</dbReference>
<name>A0ABP5DVJ9_9ACTN</name>
<protein>
    <submittedName>
        <fullName evidence="1">Uncharacterized protein</fullName>
    </submittedName>
</protein>
<evidence type="ECO:0000313" key="1">
    <source>
        <dbReference type="EMBL" id="GAA1985131.1"/>
    </source>
</evidence>
<accession>A0ABP5DVJ9</accession>
<gene>
    <name evidence="1" type="ORF">GCM10009838_54100</name>
</gene>
<organism evidence="1 2">
    <name type="scientific">Catenulispora subtropica</name>
    <dbReference type="NCBI Taxonomy" id="450798"/>
    <lineage>
        <taxon>Bacteria</taxon>
        <taxon>Bacillati</taxon>
        <taxon>Actinomycetota</taxon>
        <taxon>Actinomycetes</taxon>
        <taxon>Catenulisporales</taxon>
        <taxon>Catenulisporaceae</taxon>
        <taxon>Catenulispora</taxon>
    </lineage>
</organism>
<proteinExistence type="predicted"/>